<comment type="caution">
    <text evidence="1">The sequence shown here is derived from an EMBL/GenBank/DDBJ whole genome shotgun (WGS) entry which is preliminary data.</text>
</comment>
<gene>
    <name evidence="1" type="ORF">BV25DRAFT_1882745</name>
</gene>
<evidence type="ECO:0000313" key="2">
    <source>
        <dbReference type="Proteomes" id="UP000814140"/>
    </source>
</evidence>
<accession>A0ACB8T5D8</accession>
<keyword evidence="2" id="KW-1185">Reference proteome</keyword>
<reference evidence="1" key="1">
    <citation type="submission" date="2021-03" db="EMBL/GenBank/DDBJ databases">
        <authorList>
            <consortium name="DOE Joint Genome Institute"/>
            <person name="Ahrendt S."/>
            <person name="Looney B.P."/>
            <person name="Miyauchi S."/>
            <person name="Morin E."/>
            <person name="Drula E."/>
            <person name="Courty P.E."/>
            <person name="Chicoki N."/>
            <person name="Fauchery L."/>
            <person name="Kohler A."/>
            <person name="Kuo A."/>
            <person name="Labutti K."/>
            <person name="Pangilinan J."/>
            <person name="Lipzen A."/>
            <person name="Riley R."/>
            <person name="Andreopoulos W."/>
            <person name="He G."/>
            <person name="Johnson J."/>
            <person name="Barry K.W."/>
            <person name="Grigoriev I.V."/>
            <person name="Nagy L."/>
            <person name="Hibbett D."/>
            <person name="Henrissat B."/>
            <person name="Matheny P.B."/>
            <person name="Labbe J."/>
            <person name="Martin F."/>
        </authorList>
    </citation>
    <scope>NUCLEOTIDE SEQUENCE</scope>
    <source>
        <strain evidence="1">HHB10654</strain>
    </source>
</reference>
<dbReference type="EMBL" id="MU277200">
    <property type="protein sequence ID" value="KAI0064074.1"/>
    <property type="molecule type" value="Genomic_DNA"/>
</dbReference>
<proteinExistence type="predicted"/>
<dbReference type="Proteomes" id="UP000814140">
    <property type="component" value="Unassembled WGS sequence"/>
</dbReference>
<evidence type="ECO:0000313" key="1">
    <source>
        <dbReference type="EMBL" id="KAI0064074.1"/>
    </source>
</evidence>
<protein>
    <submittedName>
        <fullName evidence="1">Acetyl-CoA synthetase-like protein</fullName>
    </submittedName>
</protein>
<name>A0ACB8T5D8_9AGAM</name>
<sequence>MPASVSPLSAIPNAPVLIPQAIDHRSYHDAERIALSYPKPGSPEYVDVTWAEFGHAVDKAAWSLDEKLGARTSSDDPLKVVGVLARSDAAYMVTIYALHKIGAVPLLISPRNSRAAVVNLLKLTDSAALLTDSYNRTEADAAAAEVGSIPVFDVAPLPGPTVEERKPFPFHFSWDAECDRPALILHTSGSTGLPKPVAWNTRFFWHQIYYPDQFIAKYNGISVLATLPLFHGSGVALTRASLIWLGWRVVFPDTSKPVNASYLVEFCNSPRAPDVVIGAPSVIEEVVSLPGGEDVMRQRRFWFFVGAPVPPHFGDYLVKEKIHFLSMLGSTEIGQMNVLEPDGRKPEDWNYHEIRPDLDIVLEPRGSNPDGGPFELIILSKDGWKPGSINVNINGVEGYSTSDLYVKHPSHPRLLKHSGRADDVVVLSNGEKTLSRAIEVPLEADPRVKNAIVFGTGRTQNGVLVAPADDFVFDPSNEVELAAFRNSIWSSVEKANSTSPSHSQIWKEMILVTTPGKDLPRTDKGSVKRKLAIDLYAKEIDDLYLAVESLASNNQAPLPATLDVESLTPFFQALVEEAMGKPLKADDDVFASGMDSLKAIFVRNSLLSALRKDSRTETFASKVPQNFVFLYTTPQAMAEAIQSLAQTGHLADSGEETPQQHADSINAMIKKYATDFPARPPASARIPDSDGEVVILTGSTGSLGTFLLHTLLQDSRVNKVFAFNRKGSSSTFGRQTQSYQERGLDLATLRSAVSSGRLEFHEVEVNVHNFGLPSEVFEKIHSSTTLVIHNAWVLNFNWTLATFEPVHIKGLRNMLDFALTSPKATPPRVAFTSSIASAGAFTSGVVPEEPLEDPAACLSQGYARSKFVGERMLAIAAQKTDVRTLSFRIGQISGDSVKGIWNATDNVPILVRGCQELGAIPSDWLPFVSWVPVDTVAHTIADVCLDRARGAGTFHVANPKPTPWIDLVPVLEHALVPGGKTGFELIKMREWIDRLIATDQSAEVNPAIRLIAFFENNLAGRGIRCRLCIDKTKEVSPALREVSGINERVFGQYLDYWKSTGFLRSDA</sequence>
<reference evidence="1" key="2">
    <citation type="journal article" date="2022" name="New Phytol.">
        <title>Evolutionary transition to the ectomycorrhizal habit in the genomes of a hyperdiverse lineage of mushroom-forming fungi.</title>
        <authorList>
            <person name="Looney B."/>
            <person name="Miyauchi S."/>
            <person name="Morin E."/>
            <person name="Drula E."/>
            <person name="Courty P.E."/>
            <person name="Kohler A."/>
            <person name="Kuo A."/>
            <person name="LaButti K."/>
            <person name="Pangilinan J."/>
            <person name="Lipzen A."/>
            <person name="Riley R."/>
            <person name="Andreopoulos W."/>
            <person name="He G."/>
            <person name="Johnson J."/>
            <person name="Nolan M."/>
            <person name="Tritt A."/>
            <person name="Barry K.W."/>
            <person name="Grigoriev I.V."/>
            <person name="Nagy L.G."/>
            <person name="Hibbett D."/>
            <person name="Henrissat B."/>
            <person name="Matheny P.B."/>
            <person name="Labbe J."/>
            <person name="Martin F.M."/>
        </authorList>
    </citation>
    <scope>NUCLEOTIDE SEQUENCE</scope>
    <source>
        <strain evidence="1">HHB10654</strain>
    </source>
</reference>
<organism evidence="1 2">
    <name type="scientific">Artomyces pyxidatus</name>
    <dbReference type="NCBI Taxonomy" id="48021"/>
    <lineage>
        <taxon>Eukaryota</taxon>
        <taxon>Fungi</taxon>
        <taxon>Dikarya</taxon>
        <taxon>Basidiomycota</taxon>
        <taxon>Agaricomycotina</taxon>
        <taxon>Agaricomycetes</taxon>
        <taxon>Russulales</taxon>
        <taxon>Auriscalpiaceae</taxon>
        <taxon>Artomyces</taxon>
    </lineage>
</organism>